<gene>
    <name evidence="2" type="ORF">AB1Y20_009307</name>
</gene>
<protein>
    <submittedName>
        <fullName evidence="2">Uncharacterized protein</fullName>
    </submittedName>
</protein>
<evidence type="ECO:0000313" key="3">
    <source>
        <dbReference type="Proteomes" id="UP001515480"/>
    </source>
</evidence>
<name>A0AB34K4E2_PRYPA</name>
<dbReference type="EMBL" id="JBGBPQ010000002">
    <property type="protein sequence ID" value="KAL1527936.1"/>
    <property type="molecule type" value="Genomic_DNA"/>
</dbReference>
<organism evidence="2 3">
    <name type="scientific">Prymnesium parvum</name>
    <name type="common">Toxic golden alga</name>
    <dbReference type="NCBI Taxonomy" id="97485"/>
    <lineage>
        <taxon>Eukaryota</taxon>
        <taxon>Haptista</taxon>
        <taxon>Haptophyta</taxon>
        <taxon>Prymnesiophyceae</taxon>
        <taxon>Prymnesiales</taxon>
        <taxon>Prymnesiaceae</taxon>
        <taxon>Prymnesium</taxon>
    </lineage>
</organism>
<feature type="region of interest" description="Disordered" evidence="1">
    <location>
        <begin position="1"/>
        <end position="22"/>
    </location>
</feature>
<sequence length="226" mass="24647">MSTEESLSQAAHRATRSPPAAEIVFPHRVEPLAPRTAAAAVPRAAAATLLPLESMPAPCAVPRSRRARTAAADMPLHLPRGSLSLSKPGPRWPATQELDESEDSRALRAHQRRQACTHRALADRKAAHEAAVNVDRRPVSAPSHRATRRLENGGLSDPSMPAHAMAQAIGFHHAFPRRRVLQRPMSGTNVNTRASNRKSIPEGFAIAPKLLHPTHQRTCRLVQSRE</sequence>
<dbReference type="AlphaFoldDB" id="A0AB34K4E2"/>
<reference evidence="2 3" key="1">
    <citation type="journal article" date="2024" name="Science">
        <title>Giant polyketide synthase enzymes in the biosynthesis of giant marine polyether toxins.</title>
        <authorList>
            <person name="Fallon T.R."/>
            <person name="Shende V.V."/>
            <person name="Wierzbicki I.H."/>
            <person name="Pendleton A.L."/>
            <person name="Watervoot N.F."/>
            <person name="Auber R.P."/>
            <person name="Gonzalez D.J."/>
            <person name="Wisecaver J.H."/>
            <person name="Moore B.S."/>
        </authorList>
    </citation>
    <scope>NUCLEOTIDE SEQUENCE [LARGE SCALE GENOMIC DNA]</scope>
    <source>
        <strain evidence="2 3">12B1</strain>
    </source>
</reference>
<evidence type="ECO:0000313" key="2">
    <source>
        <dbReference type="EMBL" id="KAL1527936.1"/>
    </source>
</evidence>
<feature type="region of interest" description="Disordered" evidence="1">
    <location>
        <begin position="61"/>
        <end position="103"/>
    </location>
</feature>
<accession>A0AB34K4E2</accession>
<proteinExistence type="predicted"/>
<dbReference type="Proteomes" id="UP001515480">
    <property type="component" value="Unassembled WGS sequence"/>
</dbReference>
<evidence type="ECO:0000256" key="1">
    <source>
        <dbReference type="SAM" id="MobiDB-lite"/>
    </source>
</evidence>
<keyword evidence="3" id="KW-1185">Reference proteome</keyword>
<comment type="caution">
    <text evidence="2">The sequence shown here is derived from an EMBL/GenBank/DDBJ whole genome shotgun (WGS) entry which is preliminary data.</text>
</comment>